<evidence type="ECO:0000313" key="1">
    <source>
        <dbReference type="EMBL" id="KAK0062647.1"/>
    </source>
</evidence>
<dbReference type="EMBL" id="JASAOG010000024">
    <property type="protein sequence ID" value="KAK0062647.1"/>
    <property type="molecule type" value="Genomic_DNA"/>
</dbReference>
<comment type="caution">
    <text evidence="1">The sequence shown here is derived from an EMBL/GenBank/DDBJ whole genome shotgun (WGS) entry which is preliminary data.</text>
</comment>
<proteinExistence type="predicted"/>
<name>A0AAD8BYY0_BIOPF</name>
<gene>
    <name evidence="1" type="ORF">Bpfe_007852</name>
</gene>
<dbReference type="AlphaFoldDB" id="A0AAD8BYY0"/>
<keyword evidence="2" id="KW-1185">Reference proteome</keyword>
<reference evidence="1" key="1">
    <citation type="journal article" date="2023" name="PLoS Negl. Trop. Dis.">
        <title>A genome sequence for Biomphalaria pfeifferi, the major vector snail for the human-infecting parasite Schistosoma mansoni.</title>
        <authorList>
            <person name="Bu L."/>
            <person name="Lu L."/>
            <person name="Laidemitt M.R."/>
            <person name="Zhang S.M."/>
            <person name="Mutuku M."/>
            <person name="Mkoji G."/>
            <person name="Steinauer M."/>
            <person name="Loker E.S."/>
        </authorList>
    </citation>
    <scope>NUCLEOTIDE SEQUENCE</scope>
    <source>
        <strain evidence="1">KasaAsao</strain>
    </source>
</reference>
<evidence type="ECO:0000313" key="2">
    <source>
        <dbReference type="Proteomes" id="UP001233172"/>
    </source>
</evidence>
<protein>
    <submittedName>
        <fullName evidence="1">Uncharacterized protein</fullName>
    </submittedName>
</protein>
<accession>A0AAD8BYY0</accession>
<dbReference type="Proteomes" id="UP001233172">
    <property type="component" value="Unassembled WGS sequence"/>
</dbReference>
<organism evidence="1 2">
    <name type="scientific">Biomphalaria pfeifferi</name>
    <name type="common">Bloodfluke planorb</name>
    <name type="synonym">Freshwater snail</name>
    <dbReference type="NCBI Taxonomy" id="112525"/>
    <lineage>
        <taxon>Eukaryota</taxon>
        <taxon>Metazoa</taxon>
        <taxon>Spiralia</taxon>
        <taxon>Lophotrochozoa</taxon>
        <taxon>Mollusca</taxon>
        <taxon>Gastropoda</taxon>
        <taxon>Heterobranchia</taxon>
        <taxon>Euthyneura</taxon>
        <taxon>Panpulmonata</taxon>
        <taxon>Hygrophila</taxon>
        <taxon>Lymnaeoidea</taxon>
        <taxon>Planorbidae</taxon>
        <taxon>Biomphalaria</taxon>
    </lineage>
</organism>
<reference evidence="1" key="2">
    <citation type="submission" date="2023-04" db="EMBL/GenBank/DDBJ databases">
        <authorList>
            <person name="Bu L."/>
            <person name="Lu L."/>
            <person name="Laidemitt M.R."/>
            <person name="Zhang S.M."/>
            <person name="Mutuku M."/>
            <person name="Mkoji G."/>
            <person name="Steinauer M."/>
            <person name="Loker E.S."/>
        </authorList>
    </citation>
    <scope>NUCLEOTIDE SEQUENCE</scope>
    <source>
        <strain evidence="1">KasaAsao</strain>
        <tissue evidence="1">Whole Snail</tissue>
    </source>
</reference>
<sequence>MSYIKFRCYASNSDATLQIQMPRFKLRCQTTGSDAIPQVNSSFKFKFHAMGSMIANRRIYSILSGERSLRNPVLVPRIIQCTLQIARRKGLREQRWTDRSADFFYPRDVQSVQISRSISNTFYPYDFFALGFNITKLY</sequence>